<evidence type="ECO:0000256" key="1">
    <source>
        <dbReference type="ARBA" id="ARBA00022737"/>
    </source>
</evidence>
<dbReference type="PANTHER" id="PTHR44324:SF1">
    <property type="entry name" value="WD REPEAT-CONTAINING PROTEIN 49"/>
    <property type="match status" value="1"/>
</dbReference>
<dbReference type="Pfam" id="PF00400">
    <property type="entry name" value="WD40"/>
    <property type="match status" value="2"/>
</dbReference>
<sequence>GPAEHYDLLFDSVLLGRQQGVIDWPALCSFLLLQLSEKAQNSEASNAPCWESPRTLASPHRDPIQKVRDLLTSSRYLSVSRGGTVALRGGEDMPLLHTLSLQNSTVRHKDLWVTAVALLHNLDKVAVSFTSKEVCFYEMSSKPDFICKYKIQGLKFTPWCLDYWADPSLPDQAVLTIGDIGGQVSALRFTSVQISLFESRWARADADSAADVILWDELLRGRHRCCYIVSHQAHRPAWVRRVCYTGSLGALLSCCTSPNSSLVVAWMGSDSSGLRVTTCYTKRGVWDMDHHRQLNLIATAGVDHQVLLWNPYMTSKPVGVLSGHDGPVTVVCFMQNKQQLLSFSNDKVLCLWDVPGQQCLNRLTGVFAQTPEDARTLLFPHEERQLLLIARHSQLVLLQASAERKTSGHQSPVTCVLYNSLFRQVPDVTDDVSS</sequence>
<dbReference type="InterPro" id="IPR015943">
    <property type="entry name" value="WD40/YVTN_repeat-like_dom_sf"/>
</dbReference>
<dbReference type="InterPro" id="IPR001680">
    <property type="entry name" value="WD40_rpt"/>
</dbReference>
<dbReference type="PANTHER" id="PTHR44324">
    <property type="entry name" value="WD40 REPEAT DOMAIN 95"/>
    <property type="match status" value="1"/>
</dbReference>
<dbReference type="PROSITE" id="PS50294">
    <property type="entry name" value="WD_REPEATS_REGION"/>
    <property type="match status" value="1"/>
</dbReference>
<dbReference type="SUPFAM" id="SSF50978">
    <property type="entry name" value="WD40 repeat-like"/>
    <property type="match status" value="1"/>
</dbReference>
<dbReference type="AlphaFoldDB" id="A0A8C6T6G1"/>
<dbReference type="SMART" id="SM00320">
    <property type="entry name" value="WD40"/>
    <property type="match status" value="3"/>
</dbReference>
<dbReference type="Proteomes" id="UP000694523">
    <property type="component" value="Unplaced"/>
</dbReference>
<keyword evidence="4" id="KW-1185">Reference proteome</keyword>
<evidence type="ECO:0000256" key="2">
    <source>
        <dbReference type="PROSITE-ProRule" id="PRU00221"/>
    </source>
</evidence>
<evidence type="ECO:0008006" key="5">
    <source>
        <dbReference type="Google" id="ProtNLM"/>
    </source>
</evidence>
<evidence type="ECO:0000313" key="4">
    <source>
        <dbReference type="Proteomes" id="UP000694523"/>
    </source>
</evidence>
<keyword evidence="1" id="KW-0677">Repeat</keyword>
<dbReference type="PROSITE" id="PS50082">
    <property type="entry name" value="WD_REPEATS_2"/>
    <property type="match status" value="1"/>
</dbReference>
<dbReference type="Gene3D" id="2.130.10.10">
    <property type="entry name" value="YVTN repeat-like/Quinoprotein amine dehydrogenase"/>
    <property type="match status" value="1"/>
</dbReference>
<dbReference type="Ensembl" id="ENSNMLT00000017981.1">
    <property type="protein sequence ID" value="ENSNMLP00000016009.1"/>
    <property type="gene ID" value="ENSNMLG00000010590.1"/>
</dbReference>
<dbReference type="InterPro" id="IPR036322">
    <property type="entry name" value="WD40_repeat_dom_sf"/>
</dbReference>
<organism evidence="3 4">
    <name type="scientific">Neogobius melanostomus</name>
    <name type="common">round goby</name>
    <dbReference type="NCBI Taxonomy" id="47308"/>
    <lineage>
        <taxon>Eukaryota</taxon>
        <taxon>Metazoa</taxon>
        <taxon>Chordata</taxon>
        <taxon>Craniata</taxon>
        <taxon>Vertebrata</taxon>
        <taxon>Euteleostomi</taxon>
        <taxon>Actinopterygii</taxon>
        <taxon>Neopterygii</taxon>
        <taxon>Teleostei</taxon>
        <taxon>Neoteleostei</taxon>
        <taxon>Acanthomorphata</taxon>
        <taxon>Gobiaria</taxon>
        <taxon>Gobiiformes</taxon>
        <taxon>Gobioidei</taxon>
        <taxon>Gobiidae</taxon>
        <taxon>Benthophilinae</taxon>
        <taxon>Neogobiini</taxon>
        <taxon>Neogobius</taxon>
    </lineage>
</organism>
<feature type="repeat" description="WD" evidence="2">
    <location>
        <begin position="321"/>
        <end position="362"/>
    </location>
</feature>
<accession>A0A8C6T6G1</accession>
<reference evidence="3" key="2">
    <citation type="submission" date="2025-09" db="UniProtKB">
        <authorList>
            <consortium name="Ensembl"/>
        </authorList>
    </citation>
    <scope>IDENTIFICATION</scope>
</reference>
<dbReference type="InterPro" id="IPR051242">
    <property type="entry name" value="WD-EF-hand_domain"/>
</dbReference>
<evidence type="ECO:0000313" key="3">
    <source>
        <dbReference type="Ensembl" id="ENSNMLP00000016009.1"/>
    </source>
</evidence>
<name>A0A8C6T6G1_9GOBI</name>
<keyword evidence="2" id="KW-0853">WD repeat</keyword>
<reference evidence="3" key="1">
    <citation type="submission" date="2025-08" db="UniProtKB">
        <authorList>
            <consortium name="Ensembl"/>
        </authorList>
    </citation>
    <scope>IDENTIFICATION</scope>
</reference>
<protein>
    <recommendedName>
        <fullName evidence="5">WD repeat domain 49</fullName>
    </recommendedName>
</protein>
<proteinExistence type="predicted"/>